<sequence>MTSARVYQLDATSPTATWEFTARGPVHNAVFFANYAPQLALLPGPLTSSLQVQLDVKHQARGVCGTSWPTVAMTAG</sequence>
<dbReference type="AlphaFoldDB" id="A0A699Y724"/>
<name>A0A699Y724_HAELA</name>
<reference evidence="1 2" key="1">
    <citation type="submission" date="2020-02" db="EMBL/GenBank/DDBJ databases">
        <title>Draft genome sequence of Haematococcus lacustris strain NIES-144.</title>
        <authorList>
            <person name="Morimoto D."/>
            <person name="Nakagawa S."/>
            <person name="Yoshida T."/>
            <person name="Sawayama S."/>
        </authorList>
    </citation>
    <scope>NUCLEOTIDE SEQUENCE [LARGE SCALE GENOMIC DNA]</scope>
    <source>
        <strain evidence="1 2">NIES-144</strain>
    </source>
</reference>
<dbReference type="EMBL" id="BLLF01000018">
    <property type="protein sequence ID" value="GFH06020.1"/>
    <property type="molecule type" value="Genomic_DNA"/>
</dbReference>
<organism evidence="1 2">
    <name type="scientific">Haematococcus lacustris</name>
    <name type="common">Green alga</name>
    <name type="synonym">Haematococcus pluvialis</name>
    <dbReference type="NCBI Taxonomy" id="44745"/>
    <lineage>
        <taxon>Eukaryota</taxon>
        <taxon>Viridiplantae</taxon>
        <taxon>Chlorophyta</taxon>
        <taxon>core chlorophytes</taxon>
        <taxon>Chlorophyceae</taxon>
        <taxon>CS clade</taxon>
        <taxon>Chlamydomonadales</taxon>
        <taxon>Haematococcaceae</taxon>
        <taxon>Haematococcus</taxon>
    </lineage>
</organism>
<keyword evidence="2" id="KW-1185">Reference proteome</keyword>
<accession>A0A699Y724</accession>
<comment type="caution">
    <text evidence="1">The sequence shown here is derived from an EMBL/GenBank/DDBJ whole genome shotgun (WGS) entry which is preliminary data.</text>
</comment>
<evidence type="ECO:0000313" key="1">
    <source>
        <dbReference type="EMBL" id="GFH06020.1"/>
    </source>
</evidence>
<protein>
    <submittedName>
        <fullName evidence="1">Uncharacterized protein</fullName>
    </submittedName>
</protein>
<dbReference type="Proteomes" id="UP000485058">
    <property type="component" value="Unassembled WGS sequence"/>
</dbReference>
<proteinExistence type="predicted"/>
<evidence type="ECO:0000313" key="2">
    <source>
        <dbReference type="Proteomes" id="UP000485058"/>
    </source>
</evidence>
<gene>
    <name evidence="1" type="ORF">HaLaN_00579</name>
</gene>